<dbReference type="EMBL" id="JACEEZ010005316">
    <property type="protein sequence ID" value="KAG0725722.1"/>
    <property type="molecule type" value="Genomic_DNA"/>
</dbReference>
<evidence type="ECO:0000313" key="4">
    <source>
        <dbReference type="EMBL" id="KAG0725722.1"/>
    </source>
</evidence>
<evidence type="ECO:0000313" key="5">
    <source>
        <dbReference type="Proteomes" id="UP000770661"/>
    </source>
</evidence>
<dbReference type="PANTHER" id="PTHR10738:SF0">
    <property type="entry name" value="PROTEIN ARGININE N-METHYLTRANSFERASE 5"/>
    <property type="match status" value="1"/>
</dbReference>
<dbReference type="Gene3D" id="3.20.20.150">
    <property type="entry name" value="Divalent-metal-dependent TIM barrel enzymes"/>
    <property type="match status" value="2"/>
</dbReference>
<dbReference type="GO" id="GO:0005634">
    <property type="term" value="C:nucleus"/>
    <property type="evidence" value="ECO:0007669"/>
    <property type="project" value="TreeGrafter"/>
</dbReference>
<accession>A0A8J4YEG9</accession>
<name>A0A8J4YEG9_CHIOP</name>
<evidence type="ECO:0000256" key="1">
    <source>
        <dbReference type="ARBA" id="ARBA00022691"/>
    </source>
</evidence>
<dbReference type="GO" id="GO:0005829">
    <property type="term" value="C:cytosol"/>
    <property type="evidence" value="ECO:0007669"/>
    <property type="project" value="TreeGrafter"/>
</dbReference>
<feature type="compositionally biased region" description="Polar residues" evidence="2">
    <location>
        <begin position="116"/>
        <end position="125"/>
    </location>
</feature>
<keyword evidence="1" id="KW-0949">S-adenosyl-L-methionine</keyword>
<dbReference type="GO" id="GO:0006355">
    <property type="term" value="P:regulation of DNA-templated transcription"/>
    <property type="evidence" value="ECO:0007669"/>
    <property type="project" value="TreeGrafter"/>
</dbReference>
<dbReference type="Proteomes" id="UP000770661">
    <property type="component" value="Unassembled WGS sequence"/>
</dbReference>
<dbReference type="AlphaFoldDB" id="A0A8J4YEG9"/>
<organism evidence="4 5">
    <name type="scientific">Chionoecetes opilio</name>
    <name type="common">Atlantic snow crab</name>
    <name type="synonym">Cancer opilio</name>
    <dbReference type="NCBI Taxonomy" id="41210"/>
    <lineage>
        <taxon>Eukaryota</taxon>
        <taxon>Metazoa</taxon>
        <taxon>Ecdysozoa</taxon>
        <taxon>Arthropoda</taxon>
        <taxon>Crustacea</taxon>
        <taxon>Multicrustacea</taxon>
        <taxon>Malacostraca</taxon>
        <taxon>Eumalacostraca</taxon>
        <taxon>Eucarida</taxon>
        <taxon>Decapoda</taxon>
        <taxon>Pleocyemata</taxon>
        <taxon>Brachyura</taxon>
        <taxon>Eubrachyura</taxon>
        <taxon>Majoidea</taxon>
        <taxon>Majidae</taxon>
        <taxon>Chionoecetes</taxon>
    </lineage>
</organism>
<comment type="caution">
    <text evidence="4">The sequence shown here is derived from an EMBL/GenBank/DDBJ whole genome shotgun (WGS) entry which is preliminary data.</text>
</comment>
<evidence type="ECO:0000256" key="2">
    <source>
        <dbReference type="SAM" id="MobiDB-lite"/>
    </source>
</evidence>
<sequence length="347" mass="39668">MRQINRRRRRWRVVYMMAAGRVSCGLEYPIVHELSRALQDASRSGYDFISVPLAHPRFTREHVEGKAKARAGAFTRSDLLLSSSGEGDYPRQATRVSQTSDESTPDKRPEYPRQATRVSQTSDQSIPDKRPEYPRQATRVPQTSDQSTPDKRPEYPRQATRVSQTSDQSTPDKRPEYPRQATRVSQTRDQSIPDKRPEYPRQGTRVSQTSDESTPDKRPEYPRQATRVPQTSDQKWNSLIVGKLSMSSILNLESPVGSLRMNSEDTLNQELTFAAHLGLPAITFSLTSDRCANIARILHNKVVQGVCYQVWVRVPMQAPEETAAQYRSDRKASQDGFEIDTWTWWNK</sequence>
<keyword evidence="5" id="KW-1185">Reference proteome</keyword>
<reference evidence="4" key="1">
    <citation type="submission" date="2020-07" db="EMBL/GenBank/DDBJ databases">
        <title>The High-quality genome of the commercially important snow crab, Chionoecetes opilio.</title>
        <authorList>
            <person name="Jeong J.-H."/>
            <person name="Ryu S."/>
        </authorList>
    </citation>
    <scope>NUCLEOTIDE SEQUENCE</scope>
    <source>
        <strain evidence="4">MADBK_172401_WGS</strain>
        <tissue evidence="4">Digestive gland</tissue>
    </source>
</reference>
<dbReference type="Pfam" id="PF17285">
    <property type="entry name" value="PRMT5_TIM"/>
    <property type="match status" value="1"/>
</dbReference>
<proteinExistence type="predicted"/>
<dbReference type="PANTHER" id="PTHR10738">
    <property type="entry name" value="PROTEIN ARGININE N-METHYLTRANSFERASE 5"/>
    <property type="match status" value="1"/>
</dbReference>
<protein>
    <submittedName>
        <fullName evidence="4">Protein arginine N-methyltransferase 5</fullName>
    </submittedName>
</protein>
<gene>
    <name evidence="4" type="primary">Prmt5</name>
    <name evidence="4" type="ORF">GWK47_038063</name>
</gene>
<feature type="compositionally biased region" description="Polar residues" evidence="2">
    <location>
        <begin position="160"/>
        <end position="169"/>
    </location>
</feature>
<dbReference type="GO" id="GO:0016274">
    <property type="term" value="F:protein-arginine N-methyltransferase activity"/>
    <property type="evidence" value="ECO:0007669"/>
    <property type="project" value="InterPro"/>
</dbReference>
<feature type="domain" description="PRMT5 TIM barrel" evidence="3">
    <location>
        <begin position="208"/>
        <end position="347"/>
    </location>
</feature>
<evidence type="ECO:0000259" key="3">
    <source>
        <dbReference type="Pfam" id="PF17285"/>
    </source>
</evidence>
<dbReference type="InterPro" id="IPR035247">
    <property type="entry name" value="PRMT5_TIM"/>
</dbReference>
<feature type="region of interest" description="Disordered" evidence="2">
    <location>
        <begin position="80"/>
        <end position="234"/>
    </location>
</feature>
<dbReference type="InterPro" id="IPR025799">
    <property type="entry name" value="Arg_MeTrfase"/>
</dbReference>
<dbReference type="OrthoDB" id="1368803at2759"/>